<evidence type="ECO:0000313" key="1">
    <source>
        <dbReference type="EMBL" id="PWZ11325.1"/>
    </source>
</evidence>
<name>A0A3L6DRQ3_MAIZE</name>
<dbReference type="SUPFAM" id="SSF53474">
    <property type="entry name" value="alpha/beta-Hydrolases"/>
    <property type="match status" value="1"/>
</dbReference>
<dbReference type="InterPro" id="IPR029058">
    <property type="entry name" value="AB_hydrolase_fold"/>
</dbReference>
<proteinExistence type="predicted"/>
<dbReference type="EMBL" id="NCVQ01000009">
    <property type="protein sequence ID" value="PWZ11325.1"/>
    <property type="molecule type" value="Genomic_DNA"/>
</dbReference>
<accession>A0A3L6DRQ3</accession>
<sequence length="202" mass="22382">MFQHDAETHAKVREGVLIRNDLPSRTAGLVYDKGCQTHQDPTISYHTSGIAHLPRSMQPMSVRMQQPGRTMPSSEETPERHNTDQGLLQGVLNPHAAIEPDSKLEFDMPDALRVYKIDCVERFDDTKSVPSSPNGNSTNGVASKDFATGISSRLYLPARVDPEKKLPIVVFFHDGAFMVHNASFPLYHIYIASVDVAVPASR</sequence>
<organism evidence="1">
    <name type="scientific">Zea mays</name>
    <name type="common">Maize</name>
    <dbReference type="NCBI Taxonomy" id="4577"/>
    <lineage>
        <taxon>Eukaryota</taxon>
        <taxon>Viridiplantae</taxon>
        <taxon>Streptophyta</taxon>
        <taxon>Embryophyta</taxon>
        <taxon>Tracheophyta</taxon>
        <taxon>Spermatophyta</taxon>
        <taxon>Magnoliopsida</taxon>
        <taxon>Liliopsida</taxon>
        <taxon>Poales</taxon>
        <taxon>Poaceae</taxon>
        <taxon>PACMAD clade</taxon>
        <taxon>Panicoideae</taxon>
        <taxon>Andropogonodae</taxon>
        <taxon>Andropogoneae</taxon>
        <taxon>Tripsacinae</taxon>
        <taxon>Zea</taxon>
    </lineage>
</organism>
<dbReference type="Gene3D" id="3.40.50.1820">
    <property type="entry name" value="alpha/beta hydrolase"/>
    <property type="match status" value="1"/>
</dbReference>
<comment type="caution">
    <text evidence="1">The sequence shown here is derived from an EMBL/GenBank/DDBJ whole genome shotgun (WGS) entry which is preliminary data.</text>
</comment>
<gene>
    <name evidence="1" type="primary">TCEA-B2_1</name>
    <name evidence="1" type="ORF">Zm00014a_034706</name>
</gene>
<reference evidence="1" key="1">
    <citation type="journal article" date="2018" name="Nat. Genet.">
        <title>Extensive intraspecific gene order and gene structural variations between Mo17 and other maize genomes.</title>
        <authorList>
            <person name="Sun S."/>
            <person name="Zhou Y."/>
            <person name="Chen J."/>
            <person name="Shi J."/>
            <person name="Zhao H."/>
            <person name="Zhao H."/>
            <person name="Song W."/>
            <person name="Zhang M."/>
            <person name="Cui Y."/>
            <person name="Dong X."/>
            <person name="Liu H."/>
            <person name="Ma X."/>
            <person name="Jiao Y."/>
            <person name="Wang B."/>
            <person name="Wei X."/>
            <person name="Stein J.C."/>
            <person name="Glaubitz J.C."/>
            <person name="Lu F."/>
            <person name="Yu G."/>
            <person name="Liang C."/>
            <person name="Fengler K."/>
            <person name="Li B."/>
            <person name="Rafalski A."/>
            <person name="Schnable P.S."/>
            <person name="Ware D.H."/>
            <person name="Buckler E.S."/>
            <person name="Lai J."/>
        </authorList>
    </citation>
    <scope>NUCLEOTIDE SEQUENCE [LARGE SCALE GENOMIC DNA]</scope>
    <source>
        <tissue evidence="1">Seedling</tissue>
    </source>
</reference>
<dbReference type="AlphaFoldDB" id="A0A3L6DRQ3"/>
<protein>
    <submittedName>
        <fullName evidence="1">Tuliposide A-converting enzyme b2, amyloplastic</fullName>
    </submittedName>
</protein>
<dbReference type="Proteomes" id="UP000251960">
    <property type="component" value="Chromosome 8"/>
</dbReference>